<proteinExistence type="inferred from homology"/>
<evidence type="ECO:0000256" key="1">
    <source>
        <dbReference type="ARBA" id="ARBA00005953"/>
    </source>
</evidence>
<organism evidence="3 4">
    <name type="scientific">Brevundimonas aurantiaca</name>
    <dbReference type="NCBI Taxonomy" id="74316"/>
    <lineage>
        <taxon>Bacteria</taxon>
        <taxon>Pseudomonadati</taxon>
        <taxon>Pseudomonadota</taxon>
        <taxon>Alphaproteobacteria</taxon>
        <taxon>Caulobacterales</taxon>
        <taxon>Caulobacteraceae</taxon>
        <taxon>Brevundimonas</taxon>
    </lineage>
</organism>
<dbReference type="EMBL" id="JACHOQ010000001">
    <property type="protein sequence ID" value="MBB5739023.1"/>
    <property type="molecule type" value="Genomic_DNA"/>
</dbReference>
<comment type="similarity">
    <text evidence="1">Belongs to the 4-hydroxybenzoyl-CoA thioesterase family.</text>
</comment>
<dbReference type="AlphaFoldDB" id="A0A7W9C594"/>
<dbReference type="PANTHER" id="PTHR31793">
    <property type="entry name" value="4-HYDROXYBENZOYL-COA THIOESTERASE FAMILY MEMBER"/>
    <property type="match status" value="1"/>
</dbReference>
<gene>
    <name evidence="3" type="ORF">GGQ93_000714</name>
</gene>
<dbReference type="RefSeq" id="WP_183215144.1">
    <property type="nucleotide sequence ID" value="NZ_CAJFZS010000001.1"/>
</dbReference>
<dbReference type="GO" id="GO:0047617">
    <property type="term" value="F:fatty acyl-CoA hydrolase activity"/>
    <property type="evidence" value="ECO:0007669"/>
    <property type="project" value="TreeGrafter"/>
</dbReference>
<dbReference type="InterPro" id="IPR050563">
    <property type="entry name" value="4-hydroxybenzoyl-CoA_TE"/>
</dbReference>
<reference evidence="3 4" key="1">
    <citation type="submission" date="2020-08" db="EMBL/GenBank/DDBJ databases">
        <title>Genomic Encyclopedia of Type Strains, Phase IV (KMG-IV): sequencing the most valuable type-strain genomes for metagenomic binning, comparative biology and taxonomic classification.</title>
        <authorList>
            <person name="Goeker M."/>
        </authorList>
    </citation>
    <scope>NUCLEOTIDE SEQUENCE [LARGE SCALE GENOMIC DNA]</scope>
    <source>
        <strain evidence="3 4">DSM 4731</strain>
    </source>
</reference>
<keyword evidence="2 3" id="KW-0378">Hydrolase</keyword>
<name>A0A7W9C594_9CAUL</name>
<dbReference type="Gene3D" id="3.10.129.10">
    <property type="entry name" value="Hotdog Thioesterase"/>
    <property type="match status" value="1"/>
</dbReference>
<keyword evidence="4" id="KW-1185">Reference proteome</keyword>
<dbReference type="Proteomes" id="UP000527324">
    <property type="component" value="Unassembled WGS sequence"/>
</dbReference>
<evidence type="ECO:0000313" key="4">
    <source>
        <dbReference type="Proteomes" id="UP000527324"/>
    </source>
</evidence>
<evidence type="ECO:0000313" key="3">
    <source>
        <dbReference type="EMBL" id="MBB5739023.1"/>
    </source>
</evidence>
<dbReference type="CDD" id="cd00586">
    <property type="entry name" value="4HBT"/>
    <property type="match status" value="1"/>
</dbReference>
<dbReference type="Pfam" id="PF13279">
    <property type="entry name" value="4HBT_2"/>
    <property type="match status" value="1"/>
</dbReference>
<dbReference type="SUPFAM" id="SSF54637">
    <property type="entry name" value="Thioesterase/thiol ester dehydrase-isomerase"/>
    <property type="match status" value="1"/>
</dbReference>
<dbReference type="PANTHER" id="PTHR31793:SF27">
    <property type="entry name" value="NOVEL THIOESTERASE SUPERFAMILY DOMAIN AND SAPOSIN A-TYPE DOMAIN CONTAINING PROTEIN (0610012H03RIK)"/>
    <property type="match status" value="1"/>
</dbReference>
<dbReference type="InterPro" id="IPR029069">
    <property type="entry name" value="HotDog_dom_sf"/>
</dbReference>
<sequence length="151" mass="16996">MARPALTPREDREVFVVPLEVRPDHIDANGHVNNVVYVGWLQDVGTAHWNARFDEETRARWSWVALRHEIDYLRAIEPNATGVAARTWVGDPQGPRFNRYVRIEDGQGRLCAQGVSEWCLVDAATLRPHRIPPPMVAVFSTTTEATAISAD</sequence>
<evidence type="ECO:0000256" key="2">
    <source>
        <dbReference type="ARBA" id="ARBA00022801"/>
    </source>
</evidence>
<dbReference type="EC" id="3.1.2.-" evidence="3"/>
<protein>
    <submittedName>
        <fullName evidence="3">Acyl-CoA thioester hydrolase</fullName>
        <ecNumber evidence="3">3.1.2.-</ecNumber>
    </submittedName>
</protein>
<comment type="caution">
    <text evidence="3">The sequence shown here is derived from an EMBL/GenBank/DDBJ whole genome shotgun (WGS) entry which is preliminary data.</text>
</comment>
<accession>A0A7W9C594</accession>